<dbReference type="AlphaFoldDB" id="A0ABD3HBM0"/>
<dbReference type="EMBL" id="JBJQOH010000004">
    <property type="protein sequence ID" value="KAL3687852.1"/>
    <property type="molecule type" value="Genomic_DNA"/>
</dbReference>
<reference evidence="2 3" key="1">
    <citation type="submission" date="2024-09" db="EMBL/GenBank/DDBJ databases">
        <title>Chromosome-scale assembly of Riccia sorocarpa.</title>
        <authorList>
            <person name="Paukszto L."/>
        </authorList>
    </citation>
    <scope>NUCLEOTIDE SEQUENCE [LARGE SCALE GENOMIC DNA]</scope>
    <source>
        <strain evidence="2">LP-2024</strain>
        <tissue evidence="2">Aerial parts of the thallus</tissue>
    </source>
</reference>
<protein>
    <submittedName>
        <fullName evidence="2">Uncharacterized protein</fullName>
    </submittedName>
</protein>
<evidence type="ECO:0000313" key="2">
    <source>
        <dbReference type="EMBL" id="KAL3687852.1"/>
    </source>
</evidence>
<comment type="caution">
    <text evidence="2">The sequence shown here is derived from an EMBL/GenBank/DDBJ whole genome shotgun (WGS) entry which is preliminary data.</text>
</comment>
<dbReference type="Proteomes" id="UP001633002">
    <property type="component" value="Unassembled WGS sequence"/>
</dbReference>
<evidence type="ECO:0000313" key="3">
    <source>
        <dbReference type="Proteomes" id="UP001633002"/>
    </source>
</evidence>
<evidence type="ECO:0000256" key="1">
    <source>
        <dbReference type="SAM" id="MobiDB-lite"/>
    </source>
</evidence>
<gene>
    <name evidence="2" type="ORF">R1sor_014161</name>
</gene>
<feature type="region of interest" description="Disordered" evidence="1">
    <location>
        <begin position="31"/>
        <end position="50"/>
    </location>
</feature>
<proteinExistence type="predicted"/>
<feature type="region of interest" description="Disordered" evidence="1">
    <location>
        <begin position="114"/>
        <end position="146"/>
    </location>
</feature>
<accession>A0ABD3HBM0</accession>
<sequence>MEDVLLIVDGEREEVEVSEFSSEKWLWPIRSLSPEEPVAGDPSSDATSRAEEGVILCGPMVTPDKHVLPRLSSDDESFRKRLDVIYVSREGVVMAPEHLASSPSELTMTRLGCSHPGKTHSESATIGPSMAGSSPDPVHGPRRITGGFMKRILP</sequence>
<name>A0ABD3HBM0_9MARC</name>
<keyword evidence="3" id="KW-1185">Reference proteome</keyword>
<organism evidence="2 3">
    <name type="scientific">Riccia sorocarpa</name>
    <dbReference type="NCBI Taxonomy" id="122646"/>
    <lineage>
        <taxon>Eukaryota</taxon>
        <taxon>Viridiplantae</taxon>
        <taxon>Streptophyta</taxon>
        <taxon>Embryophyta</taxon>
        <taxon>Marchantiophyta</taxon>
        <taxon>Marchantiopsida</taxon>
        <taxon>Marchantiidae</taxon>
        <taxon>Marchantiales</taxon>
        <taxon>Ricciaceae</taxon>
        <taxon>Riccia</taxon>
    </lineage>
</organism>